<organism evidence="2">
    <name type="scientific">hydrocarbon metagenome</name>
    <dbReference type="NCBI Taxonomy" id="938273"/>
    <lineage>
        <taxon>unclassified sequences</taxon>
        <taxon>metagenomes</taxon>
        <taxon>ecological metagenomes</taxon>
    </lineage>
</organism>
<dbReference type="InterPro" id="IPR046226">
    <property type="entry name" value="DUF6259"/>
</dbReference>
<sequence length="554" mass="64195">MTTNIQSDSLRIDFAKDFSIDGLFIFKESTKVCAGGEQSIIIRTHNAVSDPTVLQTINSIEQKDNSIQFHFADESEEYSAIVSFLETKKGVKVKLRATAPRPIWLVEWKLNGFDFDEVLVPALGGQSISKEMTKGKTLSYKYPFWWNSQFVIGKTKNGGLIFRSEDKSNELKLLRVSKAKNNFEITFGHEAAAPLNSNNLEYEFFVEPFEGDWKNGVDIHKNWMKENFNLVEYTKHSHFPSWMNDINFILELWGARKTMRSHHTFEQMIDRIKKWKEFHNPKETLLYLPGFANNGVDSLAPNYDPSKQCGGPEKFKELVDTAHELGYKVMIHTNILAMTFCHPKYEEFKKFTTTDPWGRELTWGLDIDGDWLPEPFFAYMNPGYKEWGDLMTKILGDLINKYKLDAVFVDQTLLAFNNNRGPNFIQGMHDHIKRLQEEFPSVLFAGEGINERVLPRLPVVQIHGIDSIAEVHGMDDRVQWRNVHPISSYLFGDYTKFMAHLLTKHTSDQMFKLQEESYAKLNVIPSLSLYSYEQEMDTPETRKMIERAKRLNTE</sequence>
<dbReference type="Pfam" id="PF19773">
    <property type="entry name" value="DUF6259"/>
    <property type="match status" value="1"/>
</dbReference>
<dbReference type="Gene3D" id="3.20.20.80">
    <property type="entry name" value="Glycosidases"/>
    <property type="match status" value="1"/>
</dbReference>
<reference evidence="2" key="1">
    <citation type="journal article" date="2015" name="Proc. Natl. Acad. Sci. U.S.A.">
        <title>Networks of energetic and metabolic interactions define dynamics in microbial communities.</title>
        <authorList>
            <person name="Embree M."/>
            <person name="Liu J.K."/>
            <person name="Al-Bassam M.M."/>
            <person name="Zengler K."/>
        </authorList>
    </citation>
    <scope>NUCLEOTIDE SEQUENCE</scope>
</reference>
<gene>
    <name evidence="2" type="ORF">ASZ90_003125</name>
</gene>
<feature type="domain" description="DUF6259" evidence="1">
    <location>
        <begin position="199"/>
        <end position="462"/>
    </location>
</feature>
<dbReference type="AlphaFoldDB" id="A0A0W8G1X6"/>
<evidence type="ECO:0000259" key="1">
    <source>
        <dbReference type="Pfam" id="PF19773"/>
    </source>
</evidence>
<dbReference type="InterPro" id="IPR017853">
    <property type="entry name" value="GH"/>
</dbReference>
<proteinExistence type="predicted"/>
<evidence type="ECO:0000313" key="2">
    <source>
        <dbReference type="EMBL" id="KUG27020.1"/>
    </source>
</evidence>
<name>A0A0W8G1X6_9ZZZZ</name>
<dbReference type="SUPFAM" id="SSF51445">
    <property type="entry name" value="(Trans)glycosidases"/>
    <property type="match status" value="1"/>
</dbReference>
<comment type="caution">
    <text evidence="2">The sequence shown here is derived from an EMBL/GenBank/DDBJ whole genome shotgun (WGS) entry which is preliminary data.</text>
</comment>
<protein>
    <recommendedName>
        <fullName evidence="1">DUF6259 domain-containing protein</fullName>
    </recommendedName>
</protein>
<accession>A0A0W8G1X6</accession>
<dbReference type="EMBL" id="LNQE01000373">
    <property type="protein sequence ID" value="KUG27020.1"/>
    <property type="molecule type" value="Genomic_DNA"/>
</dbReference>